<keyword evidence="4" id="KW-0862">Zinc</keyword>
<dbReference type="InterPro" id="IPR038441">
    <property type="entry name" value="THAP_Znf_sf"/>
</dbReference>
<evidence type="ECO:0000256" key="2">
    <source>
        <dbReference type="ARBA" id="ARBA00022737"/>
    </source>
</evidence>
<dbReference type="PROSITE" id="PS00028">
    <property type="entry name" value="ZINC_FINGER_C2H2_1"/>
    <property type="match status" value="7"/>
</dbReference>
<dbReference type="GO" id="GO:0000981">
    <property type="term" value="F:DNA-binding transcription factor activity, RNA polymerase II-specific"/>
    <property type="evidence" value="ECO:0007669"/>
    <property type="project" value="TreeGrafter"/>
</dbReference>
<keyword evidence="8" id="KW-0175">Coiled coil</keyword>
<dbReference type="EnsemblMetazoa" id="XM_014385109.2">
    <property type="protein sequence ID" value="XP_014240595.1"/>
    <property type="gene ID" value="LOC106661597"/>
</dbReference>
<dbReference type="SMART" id="SM00355">
    <property type="entry name" value="ZnF_C2H2"/>
    <property type="match status" value="8"/>
</dbReference>
<accession>A0A8I6TD09</accession>
<evidence type="ECO:0000256" key="6">
    <source>
        <dbReference type="PROSITE-ProRule" id="PRU00042"/>
    </source>
</evidence>
<dbReference type="Pfam" id="PF12874">
    <property type="entry name" value="zf-met"/>
    <property type="match status" value="1"/>
</dbReference>
<feature type="domain" description="C2H2-type" evidence="10">
    <location>
        <begin position="414"/>
        <end position="441"/>
    </location>
</feature>
<evidence type="ECO:0000256" key="5">
    <source>
        <dbReference type="ARBA" id="ARBA00023125"/>
    </source>
</evidence>
<feature type="domain" description="C2H2-type" evidence="10">
    <location>
        <begin position="383"/>
        <end position="410"/>
    </location>
</feature>
<organism evidence="12 13">
    <name type="scientific">Cimex lectularius</name>
    <name type="common">Bed bug</name>
    <name type="synonym">Acanthia lectularia</name>
    <dbReference type="NCBI Taxonomy" id="79782"/>
    <lineage>
        <taxon>Eukaryota</taxon>
        <taxon>Metazoa</taxon>
        <taxon>Ecdysozoa</taxon>
        <taxon>Arthropoda</taxon>
        <taxon>Hexapoda</taxon>
        <taxon>Insecta</taxon>
        <taxon>Pterygota</taxon>
        <taxon>Neoptera</taxon>
        <taxon>Paraneoptera</taxon>
        <taxon>Hemiptera</taxon>
        <taxon>Heteroptera</taxon>
        <taxon>Panheteroptera</taxon>
        <taxon>Cimicomorpha</taxon>
        <taxon>Cimicidae</taxon>
        <taxon>Cimex</taxon>
    </lineage>
</organism>
<dbReference type="OMA" id="KHESIHA"/>
<evidence type="ECO:0008006" key="14">
    <source>
        <dbReference type="Google" id="ProtNLM"/>
    </source>
</evidence>
<keyword evidence="3 6" id="KW-0863">Zinc-finger</keyword>
<keyword evidence="2" id="KW-0677">Repeat</keyword>
<dbReference type="KEGG" id="clec:106661597"/>
<keyword evidence="1" id="KW-0479">Metal-binding</keyword>
<dbReference type="Pfam" id="PF00096">
    <property type="entry name" value="zf-C2H2"/>
    <property type="match status" value="2"/>
</dbReference>
<sequence>MAPMPRHSRLCCVFGCDSQRATLGQADFFTLPKRKEAAFARWIRAVKLPGRIATDMAVCARHFRQEDFESDEGGRKKLKVDAIPSLRLPLVWRNKFYPRDYGRLVKLLEFRGIGRLRLCYEAKLGRRLWRNSIKPYSINNRNLPQSMHKESSKKSSGAHDMSAPVIRVASTFSLSPNDNSFNNNQLKDGGVILTSEIMIKEEPIFLEEREETVEEMLARMNEDSNEAEALVDKDANDGEINIEGVGSEGSLCYICGDEDCNRHDREGDKFSCDICGKSFFKSLRQLSAHKLCHSEYHKKGLAKKKEIKKVDRLKTLTKNDENPEQHVCMLCDKTFKTKVNLIQHVNSHTITNSFRCRICKECFESLEELDKHARNHKVLKREYKCRECGQKFRSKAACWEHLNSHMRARSKPGLPCDICGRVLSTKATLKEHMFIHSGEKPFECQLCGRKIRHRANFINHVQGHSLGQPHICMTCGMGFPRKAELNSHVSAEHPEDRPFHCIICGMRFRTEARFHKHAVSHDAYLEE</sequence>
<dbReference type="FunFam" id="3.30.160.60:FF:000100">
    <property type="entry name" value="Zinc finger 45-like"/>
    <property type="match status" value="1"/>
</dbReference>
<feature type="domain" description="THAP-type" evidence="11">
    <location>
        <begin position="4"/>
        <end position="87"/>
    </location>
</feature>
<evidence type="ECO:0000313" key="13">
    <source>
        <dbReference type="Proteomes" id="UP000494040"/>
    </source>
</evidence>
<dbReference type="SUPFAM" id="SSF57716">
    <property type="entry name" value="Glucocorticoid receptor-like (DNA-binding domain)"/>
    <property type="match status" value="1"/>
</dbReference>
<proteinExistence type="predicted"/>
<feature type="domain" description="C2H2-type" evidence="10">
    <location>
        <begin position="470"/>
        <end position="498"/>
    </location>
</feature>
<keyword evidence="5 7" id="KW-0238">DNA-binding</keyword>
<evidence type="ECO:0000256" key="9">
    <source>
        <dbReference type="SAM" id="MobiDB-lite"/>
    </source>
</evidence>
<dbReference type="PROSITE" id="PS50950">
    <property type="entry name" value="ZF_THAP"/>
    <property type="match status" value="1"/>
</dbReference>
<feature type="domain" description="C2H2-type" evidence="10">
    <location>
        <begin position="326"/>
        <end position="353"/>
    </location>
</feature>
<name>A0A8I6TD09_CIMLE</name>
<dbReference type="InterPro" id="IPR036236">
    <property type="entry name" value="Znf_C2H2_sf"/>
</dbReference>
<evidence type="ECO:0000256" key="7">
    <source>
        <dbReference type="PROSITE-ProRule" id="PRU00309"/>
    </source>
</evidence>
<keyword evidence="13" id="KW-1185">Reference proteome</keyword>
<dbReference type="Pfam" id="PF13912">
    <property type="entry name" value="zf-C2H2_6"/>
    <property type="match status" value="1"/>
</dbReference>
<dbReference type="GO" id="GO:0000977">
    <property type="term" value="F:RNA polymerase II transcription regulatory region sequence-specific DNA binding"/>
    <property type="evidence" value="ECO:0007669"/>
    <property type="project" value="TreeGrafter"/>
</dbReference>
<dbReference type="SMART" id="SM00980">
    <property type="entry name" value="THAP"/>
    <property type="match status" value="1"/>
</dbReference>
<feature type="region of interest" description="Disordered" evidence="9">
    <location>
        <begin position="140"/>
        <end position="160"/>
    </location>
</feature>
<evidence type="ECO:0000259" key="10">
    <source>
        <dbReference type="PROSITE" id="PS50157"/>
    </source>
</evidence>
<protein>
    <recommendedName>
        <fullName evidence="14">Zinc finger protein</fullName>
    </recommendedName>
</protein>
<feature type="domain" description="C2H2-type" evidence="10">
    <location>
        <begin position="499"/>
        <end position="521"/>
    </location>
</feature>
<dbReference type="Proteomes" id="UP000494040">
    <property type="component" value="Unassembled WGS sequence"/>
</dbReference>
<feature type="coiled-coil region" evidence="8">
    <location>
        <begin position="206"/>
        <end position="233"/>
    </location>
</feature>
<dbReference type="OrthoDB" id="6077919at2759"/>
<evidence type="ECO:0000256" key="4">
    <source>
        <dbReference type="ARBA" id="ARBA00022833"/>
    </source>
</evidence>
<dbReference type="Gene3D" id="3.30.160.60">
    <property type="entry name" value="Classic Zinc Finger"/>
    <property type="match status" value="5"/>
</dbReference>
<dbReference type="Gene3D" id="6.20.210.20">
    <property type="entry name" value="THAP domain"/>
    <property type="match status" value="1"/>
</dbReference>
<evidence type="ECO:0000313" key="12">
    <source>
        <dbReference type="EnsemblMetazoa" id="XP_014240595.1"/>
    </source>
</evidence>
<dbReference type="InterPro" id="IPR006612">
    <property type="entry name" value="THAP_Znf"/>
</dbReference>
<feature type="domain" description="C2H2-type" evidence="10">
    <location>
        <begin position="354"/>
        <end position="381"/>
    </location>
</feature>
<dbReference type="InterPro" id="IPR013087">
    <property type="entry name" value="Znf_C2H2_type"/>
</dbReference>
<dbReference type="RefSeq" id="XP_014240595.1">
    <property type="nucleotide sequence ID" value="XM_014385109.2"/>
</dbReference>
<dbReference type="AlphaFoldDB" id="A0A8I6TD09"/>
<evidence type="ECO:0000256" key="8">
    <source>
        <dbReference type="SAM" id="Coils"/>
    </source>
</evidence>
<dbReference type="SMART" id="SM00692">
    <property type="entry name" value="DM3"/>
    <property type="match status" value="1"/>
</dbReference>
<dbReference type="GO" id="GO:0005634">
    <property type="term" value="C:nucleus"/>
    <property type="evidence" value="ECO:0007669"/>
    <property type="project" value="TreeGrafter"/>
</dbReference>
<reference evidence="12" key="1">
    <citation type="submission" date="2022-01" db="UniProtKB">
        <authorList>
            <consortium name="EnsemblMetazoa"/>
        </authorList>
    </citation>
    <scope>IDENTIFICATION</scope>
</reference>
<evidence type="ECO:0000256" key="1">
    <source>
        <dbReference type="ARBA" id="ARBA00022723"/>
    </source>
</evidence>
<dbReference type="GO" id="GO:0008270">
    <property type="term" value="F:zinc ion binding"/>
    <property type="evidence" value="ECO:0007669"/>
    <property type="project" value="UniProtKB-KW"/>
</dbReference>
<evidence type="ECO:0000259" key="11">
    <source>
        <dbReference type="PROSITE" id="PS50950"/>
    </source>
</evidence>
<evidence type="ECO:0000256" key="3">
    <source>
        <dbReference type="ARBA" id="ARBA00022771"/>
    </source>
</evidence>
<feature type="domain" description="C2H2-type" evidence="10">
    <location>
        <begin position="442"/>
        <end position="469"/>
    </location>
</feature>
<dbReference type="PROSITE" id="PS50157">
    <property type="entry name" value="ZINC_FINGER_C2H2_2"/>
    <property type="match status" value="7"/>
</dbReference>
<dbReference type="PANTHER" id="PTHR24409">
    <property type="entry name" value="ZINC FINGER PROTEIN 142"/>
    <property type="match status" value="1"/>
</dbReference>
<dbReference type="PANTHER" id="PTHR24409:SF413">
    <property type="entry name" value="DATILOGRAFO, ISOFORM A-RELATED"/>
    <property type="match status" value="1"/>
</dbReference>
<dbReference type="GeneID" id="106661597"/>
<dbReference type="SUPFAM" id="SSF57667">
    <property type="entry name" value="beta-beta-alpha zinc fingers"/>
    <property type="match status" value="3"/>
</dbReference>